<dbReference type="Proteomes" id="UP001153069">
    <property type="component" value="Unassembled WGS sequence"/>
</dbReference>
<protein>
    <submittedName>
        <fullName evidence="1">Uncharacterized protein</fullName>
    </submittedName>
</protein>
<sequence>MSKSVIIQFEFDDSEKFIEEGIDQIAQRRKKGKRERTGVKVNDRSLVKKLQAKEGVKRVELIRVHCHSGFGTTMMAIKAIYRSYNKDGTVRETAGDKHYFEQGHLSFKRTSEDTTKLSFERDGIIVKASNQQGKKGKVSPSMRICFLRC</sequence>
<reference evidence="1" key="1">
    <citation type="submission" date="2020-06" db="EMBL/GenBank/DDBJ databases">
        <authorList>
            <consortium name="Plant Systems Biology data submission"/>
        </authorList>
    </citation>
    <scope>NUCLEOTIDE SEQUENCE</scope>
    <source>
        <strain evidence="1">D6</strain>
    </source>
</reference>
<evidence type="ECO:0000313" key="2">
    <source>
        <dbReference type="Proteomes" id="UP001153069"/>
    </source>
</evidence>
<proteinExistence type="predicted"/>
<dbReference type="EMBL" id="CAICTM010001123">
    <property type="protein sequence ID" value="CAB9520675.1"/>
    <property type="molecule type" value="Genomic_DNA"/>
</dbReference>
<name>A0A9N8HQ14_9STRA</name>
<comment type="caution">
    <text evidence="1">The sequence shown here is derived from an EMBL/GenBank/DDBJ whole genome shotgun (WGS) entry which is preliminary data.</text>
</comment>
<organism evidence="1 2">
    <name type="scientific">Seminavis robusta</name>
    <dbReference type="NCBI Taxonomy" id="568900"/>
    <lineage>
        <taxon>Eukaryota</taxon>
        <taxon>Sar</taxon>
        <taxon>Stramenopiles</taxon>
        <taxon>Ochrophyta</taxon>
        <taxon>Bacillariophyta</taxon>
        <taxon>Bacillariophyceae</taxon>
        <taxon>Bacillariophycidae</taxon>
        <taxon>Naviculales</taxon>
        <taxon>Naviculaceae</taxon>
        <taxon>Seminavis</taxon>
    </lineage>
</organism>
<gene>
    <name evidence="1" type="ORF">SEMRO_1125_G243882.1</name>
</gene>
<keyword evidence="2" id="KW-1185">Reference proteome</keyword>
<accession>A0A9N8HQ14</accession>
<dbReference type="AlphaFoldDB" id="A0A9N8HQ14"/>
<evidence type="ECO:0000313" key="1">
    <source>
        <dbReference type="EMBL" id="CAB9520675.1"/>
    </source>
</evidence>